<keyword evidence="3" id="KW-0645">Protease</keyword>
<evidence type="ECO:0000256" key="9">
    <source>
        <dbReference type="SAM" id="SignalP"/>
    </source>
</evidence>
<feature type="domain" description="Peptidase M16 C-terminal" evidence="11">
    <location>
        <begin position="755"/>
        <end position="865"/>
    </location>
</feature>
<dbReference type="STRING" id="1702214.AL399_01010"/>
<dbReference type="InterPro" id="IPR001431">
    <property type="entry name" value="Pept_M16_Zn_BS"/>
</dbReference>
<evidence type="ECO:0000259" key="11">
    <source>
        <dbReference type="Pfam" id="PF05193"/>
    </source>
</evidence>
<dbReference type="PROSITE" id="PS00143">
    <property type="entry name" value="INSULINASE"/>
    <property type="match status" value="1"/>
</dbReference>
<dbReference type="InterPro" id="IPR011765">
    <property type="entry name" value="Pept_M16_N"/>
</dbReference>
<dbReference type="EMBL" id="LIIK01000003">
    <property type="protein sequence ID" value="KQM09510.1"/>
    <property type="molecule type" value="Genomic_DNA"/>
</dbReference>
<dbReference type="SUPFAM" id="SSF63411">
    <property type="entry name" value="LuxS/MPP-like metallohydrolase"/>
    <property type="match status" value="4"/>
</dbReference>
<evidence type="ECO:0000256" key="6">
    <source>
        <dbReference type="ARBA" id="ARBA00022833"/>
    </source>
</evidence>
<evidence type="ECO:0000313" key="13">
    <source>
        <dbReference type="Proteomes" id="UP000054172"/>
    </source>
</evidence>
<evidence type="ECO:0000256" key="5">
    <source>
        <dbReference type="ARBA" id="ARBA00022801"/>
    </source>
</evidence>
<dbReference type="AlphaFoldDB" id="A0A0Q4BAX8"/>
<evidence type="ECO:0000256" key="2">
    <source>
        <dbReference type="ARBA" id="ARBA00007261"/>
    </source>
</evidence>
<feature type="domain" description="Peptidase M16 N-terminal" evidence="10">
    <location>
        <begin position="53"/>
        <end position="99"/>
    </location>
</feature>
<comment type="similarity">
    <text evidence="2 8">Belongs to the peptidase M16 family.</text>
</comment>
<dbReference type="PANTHER" id="PTHR43690:SF17">
    <property type="entry name" value="PROTEIN YHJJ"/>
    <property type="match status" value="1"/>
</dbReference>
<dbReference type="PATRIC" id="fig|1702214.3.peg.1674"/>
<feature type="chain" id="PRO_5006212570" description="Peptidase M16" evidence="9">
    <location>
        <begin position="20"/>
        <end position="971"/>
    </location>
</feature>
<evidence type="ECO:0000256" key="1">
    <source>
        <dbReference type="ARBA" id="ARBA00001947"/>
    </source>
</evidence>
<feature type="signal peptide" evidence="9">
    <location>
        <begin position="1"/>
        <end position="19"/>
    </location>
</feature>
<keyword evidence="7" id="KW-0482">Metalloprotease</keyword>
<keyword evidence="5" id="KW-0378">Hydrolase</keyword>
<evidence type="ECO:0000313" key="12">
    <source>
        <dbReference type="EMBL" id="KQM09510.1"/>
    </source>
</evidence>
<dbReference type="Proteomes" id="UP000054172">
    <property type="component" value="Unassembled WGS sequence"/>
</dbReference>
<dbReference type="Pfam" id="PF05193">
    <property type="entry name" value="Peptidase_M16_C"/>
    <property type="match status" value="2"/>
</dbReference>
<reference evidence="12" key="1">
    <citation type="submission" date="2015-08" db="EMBL/GenBank/DDBJ databases">
        <title>Candidatus Bacteriodes Periocalifornicus.</title>
        <authorList>
            <person name="McLean J.S."/>
            <person name="Kelley S."/>
        </authorList>
    </citation>
    <scope>NUCLEOTIDE SEQUENCE [LARGE SCALE GENOMIC DNA]</scope>
    <source>
        <strain evidence="12">12B</strain>
    </source>
</reference>
<sequence length="971" mass="109476">MRSKLLFLLAIAVLPFVFACNTAKQNYETVQGDQMGTRIYTLDNGLKVYLSVNSDEPRIQANIAVRVGSKNDPAETTGLSHYLEHLMFKGTPRYGTMNYEAEKPYLDQIEALYEEYRQLTDPAERAAKYHEIDSVSYLASQYSIPNEYDKLMSAIGAQGTNAYTSFDQTVYVENIPSNQVENWAKIQADRFQHMVIRGFHTELEAVYEEKNTTMDRDGDRLLDSLIANLYPEHPYGTQTTIGTQEHLKNPSITNIKKHYDTYYRPNNVAICMAGDFNPDSVMAIIRKYFGEWQPNPNIPRLDVQPLGPLTQVYEANVYGTQAEELYIGWRIPGAADPDNAMLTVVANLLYNGTAGLIDVDVVQKLKALSAFAGNLGMVDYDAFILGGSPLEGQKLEDLRNLLLEEVKKLKAGDFSEELLSSIVNNERADLMRNLESNNGRVSTMVSAFLAQLPWADVVNRVDKMKSVTKEQVVAWANKYLVDNGYVVSYKRLGENTSRQEIEKPKITPIQMNRDTVSEFVREVQLSQPAPIEPKFVDFTKDLQVYPLRDSVEVLQTQNTTNGLFSVQYIFPLGTNHSRTIELAAGYMDVLSDEEMSLEAFNAKLYSLAASYSLRVSDREARIYVSGLNENIEETLALVEKHLKTLLPDSALYADYAESTLKERADAKLDMNMMFSGVRSYAYYGPENPFNSVLSNQELKGLDPQKLVDEVKSLFSLPHKVVYYSPDGQEKAVKVLTAAHPAPEQLMPSPKLLHSFEYRKPSTTEVFVASYPSAQVFFSHYAHTGKYYSLDMQPSVNLFNEYFGGSMNAIVFQEIREARALAYSASARFSVPTRLDRPYAMTSFVGTQADKLGDAITAMNEILANMPLSEKSFKVAQDAIMANLRTDRYSARQIPNYWLSLQKLGLSSDPRIELFAKVPTLTLTDIEAFQKENIKPLVYNYAVLGDLKKLNQKPLQQLGPVKILTQEQIFGY</sequence>
<dbReference type="PANTHER" id="PTHR43690">
    <property type="entry name" value="NARDILYSIN"/>
    <property type="match status" value="1"/>
</dbReference>
<dbReference type="Pfam" id="PF00675">
    <property type="entry name" value="Peptidase_M16"/>
    <property type="match status" value="1"/>
</dbReference>
<name>A0A0Q4BAX8_9BACT</name>
<keyword evidence="6" id="KW-0862">Zinc</keyword>
<feature type="domain" description="Peptidase M16 C-terminal" evidence="11">
    <location>
        <begin position="254"/>
        <end position="424"/>
    </location>
</feature>
<proteinExistence type="inferred from homology"/>
<evidence type="ECO:0000256" key="3">
    <source>
        <dbReference type="ARBA" id="ARBA00022670"/>
    </source>
</evidence>
<dbReference type="InterPro" id="IPR007863">
    <property type="entry name" value="Peptidase_M16_C"/>
</dbReference>
<evidence type="ECO:0000259" key="10">
    <source>
        <dbReference type="Pfam" id="PF00675"/>
    </source>
</evidence>
<evidence type="ECO:0000256" key="8">
    <source>
        <dbReference type="RuleBase" id="RU004447"/>
    </source>
</evidence>
<organism evidence="12 13">
    <name type="scientific">Candidatus [Bacteroides] periocalifornicus</name>
    <dbReference type="NCBI Taxonomy" id="1702214"/>
    <lineage>
        <taxon>Bacteria</taxon>
        <taxon>Pseudomonadati</taxon>
        <taxon>Bacteroidota</taxon>
    </lineage>
</organism>
<comment type="cofactor">
    <cofactor evidence="1">
        <name>Zn(2+)</name>
        <dbReference type="ChEBI" id="CHEBI:29105"/>
    </cofactor>
</comment>
<dbReference type="InterPro" id="IPR050626">
    <property type="entry name" value="Peptidase_M16"/>
</dbReference>
<dbReference type="GO" id="GO:0006508">
    <property type="term" value="P:proteolysis"/>
    <property type="evidence" value="ECO:0007669"/>
    <property type="project" value="UniProtKB-KW"/>
</dbReference>
<keyword evidence="13" id="KW-1185">Reference proteome</keyword>
<keyword evidence="4" id="KW-0479">Metal-binding</keyword>
<comment type="caution">
    <text evidence="12">The sequence shown here is derived from an EMBL/GenBank/DDBJ whole genome shotgun (WGS) entry which is preliminary data.</text>
</comment>
<dbReference type="Gene3D" id="3.30.830.10">
    <property type="entry name" value="Metalloenzyme, LuxS/M16 peptidase-like"/>
    <property type="match status" value="4"/>
</dbReference>
<evidence type="ECO:0008006" key="14">
    <source>
        <dbReference type="Google" id="ProtNLM"/>
    </source>
</evidence>
<dbReference type="GO" id="GO:0046872">
    <property type="term" value="F:metal ion binding"/>
    <property type="evidence" value="ECO:0007669"/>
    <property type="project" value="UniProtKB-KW"/>
</dbReference>
<keyword evidence="9" id="KW-0732">Signal</keyword>
<protein>
    <recommendedName>
        <fullName evidence="14">Peptidase M16</fullName>
    </recommendedName>
</protein>
<accession>A0A0Q4BAX8</accession>
<evidence type="ECO:0000256" key="4">
    <source>
        <dbReference type="ARBA" id="ARBA00022723"/>
    </source>
</evidence>
<dbReference type="GO" id="GO:0004222">
    <property type="term" value="F:metalloendopeptidase activity"/>
    <property type="evidence" value="ECO:0007669"/>
    <property type="project" value="InterPro"/>
</dbReference>
<gene>
    <name evidence="12" type="ORF">AL399_01010</name>
</gene>
<dbReference type="InterPro" id="IPR011249">
    <property type="entry name" value="Metalloenz_LuxS/M16"/>
</dbReference>
<evidence type="ECO:0000256" key="7">
    <source>
        <dbReference type="ARBA" id="ARBA00023049"/>
    </source>
</evidence>
<dbReference type="PROSITE" id="PS51257">
    <property type="entry name" value="PROKAR_LIPOPROTEIN"/>
    <property type="match status" value="1"/>
</dbReference>